<name>A0ABV2L7A2_9HYPH</name>
<feature type="region of interest" description="Disordered" evidence="1">
    <location>
        <begin position="1"/>
        <end position="109"/>
    </location>
</feature>
<evidence type="ECO:0000313" key="3">
    <source>
        <dbReference type="Proteomes" id="UP001549145"/>
    </source>
</evidence>
<feature type="compositionally biased region" description="Basic and acidic residues" evidence="1">
    <location>
        <begin position="39"/>
        <end position="51"/>
    </location>
</feature>
<protein>
    <submittedName>
        <fullName evidence="2">Uncharacterized protein</fullName>
    </submittedName>
</protein>
<dbReference type="RefSeq" id="WP_238279079.1">
    <property type="nucleotide sequence ID" value="NZ_BPQL01000049.1"/>
</dbReference>
<proteinExistence type="predicted"/>
<organism evidence="2 3">
    <name type="scientific">Methylobacterium goesingense</name>
    <dbReference type="NCBI Taxonomy" id="243690"/>
    <lineage>
        <taxon>Bacteria</taxon>
        <taxon>Pseudomonadati</taxon>
        <taxon>Pseudomonadota</taxon>
        <taxon>Alphaproteobacteria</taxon>
        <taxon>Hyphomicrobiales</taxon>
        <taxon>Methylobacteriaceae</taxon>
        <taxon>Methylobacterium</taxon>
    </lineage>
</organism>
<comment type="caution">
    <text evidence="2">The sequence shown here is derived from an EMBL/GenBank/DDBJ whole genome shotgun (WGS) entry which is preliminary data.</text>
</comment>
<reference evidence="2 3" key="1">
    <citation type="submission" date="2024-06" db="EMBL/GenBank/DDBJ databases">
        <title>Genomic Encyclopedia of Type Strains, Phase IV (KMG-IV): sequencing the most valuable type-strain genomes for metagenomic binning, comparative biology and taxonomic classification.</title>
        <authorList>
            <person name="Goeker M."/>
        </authorList>
    </citation>
    <scope>NUCLEOTIDE SEQUENCE [LARGE SCALE GENOMIC DNA]</scope>
    <source>
        <strain evidence="2 3">DSM 21331</strain>
    </source>
</reference>
<accession>A0ABV2L7A2</accession>
<evidence type="ECO:0000256" key="1">
    <source>
        <dbReference type="SAM" id="MobiDB-lite"/>
    </source>
</evidence>
<gene>
    <name evidence="2" type="ORF">ABID43_003273</name>
</gene>
<keyword evidence="3" id="KW-1185">Reference proteome</keyword>
<feature type="compositionally biased region" description="Basic and acidic residues" evidence="1">
    <location>
        <begin position="83"/>
        <end position="100"/>
    </location>
</feature>
<sequence>MAFEPRPTRGQLDRWIDPAVVVTRPNKGAPQPSASTIKTGEDTITENKQDPLDVPMNQVITRNGDDDPKGSQSTEPTSGAPRIEGRHTQETVDPAERLPEDPEEQNDLA</sequence>
<dbReference type="EMBL" id="JBEPMM010000009">
    <property type="protein sequence ID" value="MET3693722.1"/>
    <property type="molecule type" value="Genomic_DNA"/>
</dbReference>
<evidence type="ECO:0000313" key="2">
    <source>
        <dbReference type="EMBL" id="MET3693722.1"/>
    </source>
</evidence>
<dbReference type="Proteomes" id="UP001549145">
    <property type="component" value="Unassembled WGS sequence"/>
</dbReference>